<keyword evidence="3 4" id="KW-0663">Pyridoxal phosphate</keyword>
<dbReference type="PIRSF" id="PIRSF038800">
    <property type="entry name" value="KYNU"/>
    <property type="match status" value="1"/>
</dbReference>
<accession>A0ABT8RM61</accession>
<evidence type="ECO:0000256" key="1">
    <source>
        <dbReference type="ARBA" id="ARBA00022642"/>
    </source>
</evidence>
<feature type="binding site" evidence="4">
    <location>
        <position position="274"/>
    </location>
    <ligand>
        <name>pyridoxal 5'-phosphate</name>
        <dbReference type="ChEBI" id="CHEBI:597326"/>
    </ligand>
</feature>
<dbReference type="HAMAP" id="MF_01970">
    <property type="entry name" value="Kynureninase"/>
    <property type="match status" value="1"/>
</dbReference>
<evidence type="ECO:0000313" key="7">
    <source>
        <dbReference type="EMBL" id="MDO1511941.1"/>
    </source>
</evidence>
<keyword evidence="8" id="KW-1185">Reference proteome</keyword>
<sequence length="422" mass="48384">MEFKNTLEFAKSLDAIDQLGVYRDEFIFPKVNGKEVIYFTGNSLGLQPKRTQGFIDEVMKDWAELAVEGHFYAKKPWWDYHEQLAEPLAKVVGALPEEVSVMNTLTVNLHLLMVSFYRPTTKRFKIICEEKAFPSDQYMFQSQVRFHGLDPKDTIIEVKKREGEHYWRTEDVIQKINEVGDELALVLIGGVNYYNGQVMDMKAITKAGKAVGAMVGWDLAHAVGNVKLNLHDWEVDFASWCSYKYMNSGPGNASGIFVNRKYLGKTDIPRFEGWWGTKKETRFLMKPEFEPMENADAWQISNAPVLSIAPYLASLTLFEEVGMDALIEKRNKIVSYLEFILHEIDKEVDSSFEIITPKDRGCQLSVFLHGHGKSLFNYLMENGVITDWREPNVIRLAPAPFYCSYEDMYRFGQILKAGVLAN</sequence>
<dbReference type="PANTHER" id="PTHR14084">
    <property type="entry name" value="KYNURENINASE"/>
    <property type="match status" value="1"/>
</dbReference>
<dbReference type="InterPro" id="IPR010111">
    <property type="entry name" value="Kynureninase"/>
</dbReference>
<feature type="binding site" evidence="4">
    <location>
        <position position="105"/>
    </location>
    <ligand>
        <name>pyridoxal 5'-phosphate</name>
        <dbReference type="ChEBI" id="CHEBI:597326"/>
    </ligand>
</feature>
<dbReference type="Gene3D" id="3.90.1150.10">
    <property type="entry name" value="Aspartate Aminotransferase, domain 1"/>
    <property type="match status" value="1"/>
</dbReference>
<name>A0ABT8RM61_9FLAO</name>
<keyword evidence="2 4" id="KW-0378">Hydrolase</keyword>
<dbReference type="EMBL" id="JAUKUC010000001">
    <property type="protein sequence ID" value="MDO1511941.1"/>
    <property type="molecule type" value="Genomic_DNA"/>
</dbReference>
<dbReference type="PANTHER" id="PTHR14084:SF0">
    <property type="entry name" value="KYNURENINASE"/>
    <property type="match status" value="1"/>
</dbReference>
<dbReference type="GO" id="GO:0030429">
    <property type="term" value="F:kynureninase activity"/>
    <property type="evidence" value="ECO:0007669"/>
    <property type="project" value="UniProtKB-EC"/>
</dbReference>
<feature type="binding site" evidence="4">
    <location>
        <position position="243"/>
    </location>
    <ligand>
        <name>pyridoxal 5'-phosphate</name>
        <dbReference type="ChEBI" id="CHEBI:597326"/>
    </ligand>
</feature>
<evidence type="ECO:0000256" key="2">
    <source>
        <dbReference type="ARBA" id="ARBA00022801"/>
    </source>
</evidence>
<gene>
    <name evidence="4 7" type="primary">kynU</name>
    <name evidence="7" type="ORF">Q2T41_04600</name>
</gene>
<comment type="cofactor">
    <cofactor evidence="4 6">
        <name>pyridoxal 5'-phosphate</name>
        <dbReference type="ChEBI" id="CHEBI:597326"/>
    </cofactor>
</comment>
<feature type="binding site" evidence="4">
    <location>
        <begin position="133"/>
        <end position="136"/>
    </location>
    <ligand>
        <name>pyridoxal 5'-phosphate</name>
        <dbReference type="ChEBI" id="CHEBI:597326"/>
    </ligand>
</feature>
<dbReference type="EC" id="3.7.1.3" evidence="4 5"/>
<dbReference type="Proteomes" id="UP001168579">
    <property type="component" value="Unassembled WGS sequence"/>
</dbReference>
<comment type="catalytic activity">
    <reaction evidence="6">
        <text>3-hydroxy-L-kynurenine + H2O = 3-hydroxyanthranilate + L-alanine + H(+)</text>
        <dbReference type="Rhea" id="RHEA:25143"/>
        <dbReference type="ChEBI" id="CHEBI:15377"/>
        <dbReference type="ChEBI" id="CHEBI:15378"/>
        <dbReference type="ChEBI" id="CHEBI:36559"/>
        <dbReference type="ChEBI" id="CHEBI:57972"/>
        <dbReference type="ChEBI" id="CHEBI:58125"/>
        <dbReference type="EC" id="3.7.1.3"/>
    </reaction>
</comment>
<dbReference type="InterPro" id="IPR015422">
    <property type="entry name" value="PyrdxlP-dep_Trfase_small"/>
</dbReference>
<feature type="binding site" evidence="4">
    <location>
        <position position="106"/>
    </location>
    <ligand>
        <name>pyridoxal 5'-phosphate</name>
        <dbReference type="ChEBI" id="CHEBI:597326"/>
    </ligand>
</feature>
<feature type="binding site" evidence="4">
    <location>
        <position position="218"/>
    </location>
    <ligand>
        <name>pyridoxal 5'-phosphate</name>
        <dbReference type="ChEBI" id="CHEBI:597326"/>
    </ligand>
</feature>
<feature type="binding site" evidence="4">
    <location>
        <position position="302"/>
    </location>
    <ligand>
        <name>pyridoxal 5'-phosphate</name>
        <dbReference type="ChEBI" id="CHEBI:597326"/>
    </ligand>
</feature>
<evidence type="ECO:0000256" key="5">
    <source>
        <dbReference type="NCBIfam" id="TIGR01814"/>
    </source>
</evidence>
<feature type="binding site" evidence="4">
    <location>
        <position position="221"/>
    </location>
    <ligand>
        <name>pyridoxal 5'-phosphate</name>
        <dbReference type="ChEBI" id="CHEBI:597326"/>
    </ligand>
</feature>
<comment type="similarity">
    <text evidence="4 6">Belongs to the kynureninase family.</text>
</comment>
<evidence type="ECO:0000256" key="4">
    <source>
        <dbReference type="HAMAP-Rule" id="MF_01970"/>
    </source>
</evidence>
<dbReference type="Gene3D" id="3.40.640.10">
    <property type="entry name" value="Type I PLP-dependent aspartate aminotransferase-like (Major domain)"/>
    <property type="match status" value="1"/>
</dbReference>
<evidence type="ECO:0000313" key="8">
    <source>
        <dbReference type="Proteomes" id="UP001168579"/>
    </source>
</evidence>
<comment type="caution">
    <text evidence="7">The sequence shown here is derived from an EMBL/GenBank/DDBJ whole genome shotgun (WGS) entry which is preliminary data.</text>
</comment>
<dbReference type="SUPFAM" id="SSF53383">
    <property type="entry name" value="PLP-dependent transferases"/>
    <property type="match status" value="1"/>
</dbReference>
<organism evidence="7 8">
    <name type="scientific">Maribacter confluentis</name>
    <dbReference type="NCBI Taxonomy" id="1656093"/>
    <lineage>
        <taxon>Bacteria</taxon>
        <taxon>Pseudomonadati</taxon>
        <taxon>Bacteroidota</taxon>
        <taxon>Flavobacteriia</taxon>
        <taxon>Flavobacteriales</taxon>
        <taxon>Flavobacteriaceae</taxon>
        <taxon>Maribacter</taxon>
    </lineage>
</organism>
<comment type="caution">
    <text evidence="4">Lacks conserved residue(s) required for the propagation of feature annotation.</text>
</comment>
<reference evidence="7" key="1">
    <citation type="journal article" date="2014" name="Int. J. Syst. Evol. Microbiol.">
        <title>Complete genome of a new Firmicutes species belonging to the dominant human colonic microbiota ('Ruminococcus bicirculans') reveals two chromosomes and a selective capacity to utilize plant glucans.</title>
        <authorList>
            <consortium name="NISC Comparative Sequencing Program"/>
            <person name="Wegmann U."/>
            <person name="Louis P."/>
            <person name="Goesmann A."/>
            <person name="Henrissat B."/>
            <person name="Duncan S.H."/>
            <person name="Flint H.J."/>
        </authorList>
    </citation>
    <scope>NUCLEOTIDE SEQUENCE</scope>
    <source>
        <strain evidence="7">CECT 8869</strain>
    </source>
</reference>
<comment type="function">
    <text evidence="4 6">Catalyzes the cleavage of L-kynurenine (L-Kyn) and L-3-hydroxykynurenine (L-3OHKyn) into anthranilic acid (AA) and 3-hydroxyanthranilic acid (3-OHAA), respectively.</text>
</comment>
<comment type="subunit">
    <text evidence="4 6">Homodimer.</text>
</comment>
<dbReference type="RefSeq" id="WP_304435116.1">
    <property type="nucleotide sequence ID" value="NZ_JAUKUC010000001.1"/>
</dbReference>
<evidence type="ECO:0000256" key="6">
    <source>
        <dbReference type="PIRNR" id="PIRNR038800"/>
    </source>
</evidence>
<comment type="pathway">
    <text evidence="4 6">Amino-acid degradation; L-kynurenine degradation; L-alanine and anthranilate from L-kynurenine: step 1/1.</text>
</comment>
<feature type="modified residue" description="N6-(pyridoxal phosphate)lysine" evidence="4">
    <location>
        <position position="244"/>
    </location>
</feature>
<comment type="pathway">
    <text evidence="4 6">Cofactor biosynthesis; NAD(+) biosynthesis; quinolinate from L-kynurenine: step 2/3.</text>
</comment>
<dbReference type="Pfam" id="PF22580">
    <property type="entry name" value="KYNU_C"/>
    <property type="match status" value="1"/>
</dbReference>
<protein>
    <recommendedName>
        <fullName evidence="4 5">Kynureninase</fullName>
        <ecNumber evidence="4 5">3.7.1.3</ecNumber>
    </recommendedName>
    <alternativeName>
        <fullName evidence="4">L-kynurenine hydrolase</fullName>
    </alternativeName>
</protein>
<reference evidence="7" key="2">
    <citation type="submission" date="2023-06" db="EMBL/GenBank/DDBJ databases">
        <authorList>
            <person name="Lucena T."/>
            <person name="Sun Q."/>
        </authorList>
    </citation>
    <scope>NUCLEOTIDE SEQUENCE</scope>
    <source>
        <strain evidence="7">CECT 8869</strain>
    </source>
</reference>
<dbReference type="NCBIfam" id="TIGR01814">
    <property type="entry name" value="kynureninase"/>
    <property type="match status" value="1"/>
</dbReference>
<comment type="catalytic activity">
    <reaction evidence="4 6">
        <text>L-kynurenine + H2O = anthranilate + L-alanine + H(+)</text>
        <dbReference type="Rhea" id="RHEA:16813"/>
        <dbReference type="ChEBI" id="CHEBI:15377"/>
        <dbReference type="ChEBI" id="CHEBI:15378"/>
        <dbReference type="ChEBI" id="CHEBI:16567"/>
        <dbReference type="ChEBI" id="CHEBI:57959"/>
        <dbReference type="ChEBI" id="CHEBI:57972"/>
        <dbReference type="EC" id="3.7.1.3"/>
    </reaction>
</comment>
<dbReference type="InterPro" id="IPR015421">
    <property type="entry name" value="PyrdxlP-dep_Trfase_major"/>
</dbReference>
<dbReference type="InterPro" id="IPR015424">
    <property type="entry name" value="PyrdxlP-dep_Trfase"/>
</dbReference>
<proteinExistence type="inferred from homology"/>
<keyword evidence="1 4" id="KW-0662">Pyridine nucleotide biosynthesis</keyword>
<evidence type="ECO:0000256" key="3">
    <source>
        <dbReference type="ARBA" id="ARBA00022898"/>
    </source>
</evidence>